<accession>A0AAN7TY11</accession>
<gene>
    <name evidence="3" type="ORF">RB653_002804</name>
</gene>
<feature type="compositionally biased region" description="Low complexity" evidence="2">
    <location>
        <begin position="360"/>
        <end position="396"/>
    </location>
</feature>
<feature type="region of interest" description="Disordered" evidence="2">
    <location>
        <begin position="462"/>
        <end position="483"/>
    </location>
</feature>
<comment type="caution">
    <text evidence="3">The sequence shown here is derived from an EMBL/GenBank/DDBJ whole genome shotgun (WGS) entry which is preliminary data.</text>
</comment>
<feature type="compositionally biased region" description="Low complexity" evidence="2">
    <location>
        <begin position="559"/>
        <end position="576"/>
    </location>
</feature>
<name>A0AAN7TY11_9MYCE</name>
<protein>
    <submittedName>
        <fullName evidence="3">Uncharacterized protein</fullName>
    </submittedName>
</protein>
<reference evidence="3 4" key="1">
    <citation type="submission" date="2023-11" db="EMBL/GenBank/DDBJ databases">
        <title>Dfirmibasis_genome.</title>
        <authorList>
            <person name="Edelbroek B."/>
            <person name="Kjellin J."/>
            <person name="Jerlstrom-Hultqvist J."/>
            <person name="Soderbom F."/>
        </authorList>
    </citation>
    <scope>NUCLEOTIDE SEQUENCE [LARGE SCALE GENOMIC DNA]</scope>
    <source>
        <strain evidence="3 4">TNS-C-14</strain>
    </source>
</reference>
<evidence type="ECO:0000256" key="1">
    <source>
        <dbReference type="SAM" id="Coils"/>
    </source>
</evidence>
<feature type="compositionally biased region" description="Low complexity" evidence="2">
    <location>
        <begin position="586"/>
        <end position="604"/>
    </location>
</feature>
<evidence type="ECO:0000313" key="4">
    <source>
        <dbReference type="Proteomes" id="UP001344447"/>
    </source>
</evidence>
<feature type="region of interest" description="Disordered" evidence="2">
    <location>
        <begin position="548"/>
        <end position="604"/>
    </location>
</feature>
<keyword evidence="1" id="KW-0175">Coiled coil</keyword>
<evidence type="ECO:0000313" key="3">
    <source>
        <dbReference type="EMBL" id="KAK5577856.1"/>
    </source>
</evidence>
<proteinExistence type="predicted"/>
<feature type="compositionally biased region" description="Low complexity" evidence="2">
    <location>
        <begin position="464"/>
        <end position="482"/>
    </location>
</feature>
<keyword evidence="4" id="KW-1185">Reference proteome</keyword>
<sequence length="713" mass="82900">MTSIKQLESVIYEINKINKSLLDDLLALKEDKKLTNIQLNAALTSKEKSDTKYEKAKKDLDIFKKRSEDFEAKLSEIEIEYKKKVEENDSLNQDNKEIKLKNEKNENEINRINEENERLQNVIESNKSVLLNVEEKDKIIEQLTNQNKEIKIKLDILENDKSKFDNIKSIESKKRIEAEQYSIGLERRASELEEKLNQYEQQLTSLKQIEKQYKQLQEHNQQSTQQQQTSYSKLEQDLKDYKQMFENEQQSREKIELEAIDIKSHQSKLTDQLNLEKQEQLELKNQYQQEKLILKQTIDSIQNDYQSEKQKREQLELDLNKKLELQLENQSKIHQLSDQIEKNQFQTLYQSLLLLNNNSINNNNNNNSNNSNSNNNNNNGNNNNEDNSDISSSNSSITNTPPTSDHTNIDIQNNIILEHENKLKDYVEDIILKTQKNSELLEKIEQEKKKLQLEKETFEKEKLNNTTNANNNSNGHNISSSNKQNEEFNLVKSALDAKIDDLLKQLEVERKNRLKLEEQLQQHNNHHHQPSMSLNNYGLSPAKFSSFFKSSNKHEPTVTTNNNNNSNNSSPPSSTNLQSPESNETQPNILSSPISISENSNTTTTTTVENNQTMISDTERKDKLFQLYQSLLVECNTLLYSKQDQVSDLEKGGFIKKFQVSTIKSSITRIEPIQDKIKKELKIIDSKLSITISEENDKKALYKILKQDLDGEI</sequence>
<feature type="compositionally biased region" description="Polar residues" evidence="2">
    <location>
        <begin position="397"/>
        <end position="407"/>
    </location>
</feature>
<dbReference type="AlphaFoldDB" id="A0AAN7TY11"/>
<dbReference type="Proteomes" id="UP001344447">
    <property type="component" value="Unassembled WGS sequence"/>
</dbReference>
<feature type="coiled-coil region" evidence="1">
    <location>
        <begin position="53"/>
        <end position="325"/>
    </location>
</feature>
<dbReference type="EMBL" id="JAVFKY010000004">
    <property type="protein sequence ID" value="KAK5577856.1"/>
    <property type="molecule type" value="Genomic_DNA"/>
</dbReference>
<feature type="region of interest" description="Disordered" evidence="2">
    <location>
        <begin position="360"/>
        <end position="407"/>
    </location>
</feature>
<feature type="coiled-coil region" evidence="1">
    <location>
        <begin position="492"/>
        <end position="526"/>
    </location>
</feature>
<organism evidence="3 4">
    <name type="scientific">Dictyostelium firmibasis</name>
    <dbReference type="NCBI Taxonomy" id="79012"/>
    <lineage>
        <taxon>Eukaryota</taxon>
        <taxon>Amoebozoa</taxon>
        <taxon>Evosea</taxon>
        <taxon>Eumycetozoa</taxon>
        <taxon>Dictyostelia</taxon>
        <taxon>Dictyosteliales</taxon>
        <taxon>Dictyosteliaceae</taxon>
        <taxon>Dictyostelium</taxon>
    </lineage>
</organism>
<evidence type="ECO:0000256" key="2">
    <source>
        <dbReference type="SAM" id="MobiDB-lite"/>
    </source>
</evidence>